<evidence type="ECO:0000313" key="14">
    <source>
        <dbReference type="Proteomes" id="UP000256645"/>
    </source>
</evidence>
<evidence type="ECO:0000256" key="7">
    <source>
        <dbReference type="ARBA" id="ARBA00022989"/>
    </source>
</evidence>
<keyword evidence="7 12" id="KW-1133">Transmembrane helix</keyword>
<protein>
    <recommendedName>
        <fullName evidence="12">Elongation of fatty acids protein</fullName>
        <ecNumber evidence="12">2.3.1.-</ecNumber>
    </recommendedName>
</protein>
<organism evidence="13 14">
    <name type="scientific">Coleophoma cylindrospora</name>
    <dbReference type="NCBI Taxonomy" id="1849047"/>
    <lineage>
        <taxon>Eukaryota</taxon>
        <taxon>Fungi</taxon>
        <taxon>Dikarya</taxon>
        <taxon>Ascomycota</taxon>
        <taxon>Pezizomycotina</taxon>
        <taxon>Leotiomycetes</taxon>
        <taxon>Helotiales</taxon>
        <taxon>Dermateaceae</taxon>
        <taxon>Coleophoma</taxon>
    </lineage>
</organism>
<dbReference type="InterPro" id="IPR002076">
    <property type="entry name" value="ELO_fam"/>
</dbReference>
<dbReference type="STRING" id="1849047.A0A3D8S1T5"/>
<comment type="similarity">
    <text evidence="2 12">Belongs to the ELO family.</text>
</comment>
<evidence type="ECO:0000256" key="3">
    <source>
        <dbReference type="ARBA" id="ARBA00022516"/>
    </source>
</evidence>
<dbReference type="GO" id="GO:0042761">
    <property type="term" value="P:very long-chain fatty acid biosynthetic process"/>
    <property type="evidence" value="ECO:0007669"/>
    <property type="project" value="TreeGrafter"/>
</dbReference>
<comment type="subcellular location">
    <subcellularLocation>
        <location evidence="1">Membrane</location>
        <topology evidence="1">Multi-pass membrane protein</topology>
    </subcellularLocation>
</comment>
<keyword evidence="9 12" id="KW-0472">Membrane</keyword>
<evidence type="ECO:0000313" key="13">
    <source>
        <dbReference type="EMBL" id="RDW80272.1"/>
    </source>
</evidence>
<accession>A0A3D8S1T5</accession>
<keyword evidence="6 12" id="KW-0276">Fatty acid metabolism</keyword>
<feature type="transmembrane region" description="Helical" evidence="12">
    <location>
        <begin position="41"/>
        <end position="59"/>
    </location>
</feature>
<evidence type="ECO:0000256" key="10">
    <source>
        <dbReference type="ARBA" id="ARBA00023160"/>
    </source>
</evidence>
<evidence type="ECO:0000256" key="4">
    <source>
        <dbReference type="ARBA" id="ARBA00022679"/>
    </source>
</evidence>
<dbReference type="OrthoDB" id="434092at2759"/>
<dbReference type="GO" id="GO:0019367">
    <property type="term" value="P:fatty acid elongation, saturated fatty acid"/>
    <property type="evidence" value="ECO:0007669"/>
    <property type="project" value="TreeGrafter"/>
</dbReference>
<dbReference type="EMBL" id="PDLM01000004">
    <property type="protein sequence ID" value="RDW80272.1"/>
    <property type="molecule type" value="Genomic_DNA"/>
</dbReference>
<comment type="caution">
    <text evidence="13">The sequence shown here is derived from an EMBL/GenBank/DDBJ whole genome shotgun (WGS) entry which is preliminary data.</text>
</comment>
<proteinExistence type="inferred from homology"/>
<dbReference type="Pfam" id="PF01151">
    <property type="entry name" value="ELO"/>
    <property type="match status" value="1"/>
</dbReference>
<dbReference type="GO" id="GO:0005789">
    <property type="term" value="C:endoplasmic reticulum membrane"/>
    <property type="evidence" value="ECO:0007669"/>
    <property type="project" value="TreeGrafter"/>
</dbReference>
<feature type="transmembrane region" description="Helical" evidence="12">
    <location>
        <begin position="71"/>
        <end position="94"/>
    </location>
</feature>
<sequence length="329" mass="37096">MASISNSSRPLWAAFNTLSGFIAPSPASEFAFKPGNTAMSTFKQTAMAMVAYYIVIFGGRELMRNRPAFKLNTLFMAHNLGLTIISGGLLALFLEQLVPTLWERGVYHSVCYKEAGWTQPLVMLYYLNYLTKYLEFIDTCFLVLRKKPLTFLHTYHHGATALLCYVQLSGETPVSWVPIVLNLSVHCLMYWYYFQAARGVKIWWKQYITIMQIVQFVIDLGFVYYLSYSILVLKYLPFLPARERCEGSDMAAFSGVAILTSYLFLFIGFYFATYKKSGKTANRNSSAVGAGNMHHVSDSSRSAVGTLKRVNKKFTPNVGAVPTIMTDKA</sequence>
<keyword evidence="8 12" id="KW-0443">Lipid metabolism</keyword>
<keyword evidence="14" id="KW-1185">Reference proteome</keyword>
<evidence type="ECO:0000256" key="5">
    <source>
        <dbReference type="ARBA" id="ARBA00022692"/>
    </source>
</evidence>
<evidence type="ECO:0000256" key="11">
    <source>
        <dbReference type="ARBA" id="ARBA00047375"/>
    </source>
</evidence>
<evidence type="ECO:0000256" key="9">
    <source>
        <dbReference type="ARBA" id="ARBA00023136"/>
    </source>
</evidence>
<name>A0A3D8S1T5_9HELO</name>
<evidence type="ECO:0000256" key="12">
    <source>
        <dbReference type="RuleBase" id="RU361115"/>
    </source>
</evidence>
<keyword evidence="10 12" id="KW-0275">Fatty acid biosynthesis</keyword>
<comment type="catalytic activity">
    <reaction evidence="12">
        <text>an acyl-CoA + malonyl-CoA + H(+) = a 3-oxoacyl-CoA + CO2 + CoA</text>
        <dbReference type="Rhea" id="RHEA:50252"/>
        <dbReference type="ChEBI" id="CHEBI:15378"/>
        <dbReference type="ChEBI" id="CHEBI:16526"/>
        <dbReference type="ChEBI" id="CHEBI:57287"/>
        <dbReference type="ChEBI" id="CHEBI:57384"/>
        <dbReference type="ChEBI" id="CHEBI:58342"/>
        <dbReference type="ChEBI" id="CHEBI:90726"/>
    </reaction>
    <physiologicalReaction direction="left-to-right" evidence="12">
        <dbReference type="Rhea" id="RHEA:50253"/>
    </physiologicalReaction>
</comment>
<keyword evidence="3 12" id="KW-0444">Lipid biosynthesis</keyword>
<feature type="transmembrane region" description="Helical" evidence="12">
    <location>
        <begin position="251"/>
        <end position="273"/>
    </location>
</feature>
<dbReference type="PANTHER" id="PTHR11157">
    <property type="entry name" value="FATTY ACID ACYL TRANSFERASE-RELATED"/>
    <property type="match status" value="1"/>
</dbReference>
<gene>
    <name evidence="13" type="ORF">BP6252_04910</name>
</gene>
<dbReference type="InterPro" id="IPR030457">
    <property type="entry name" value="ELO_CS"/>
</dbReference>
<dbReference type="EC" id="2.3.1.-" evidence="12"/>
<feature type="transmembrane region" description="Helical" evidence="12">
    <location>
        <begin position="206"/>
        <end position="231"/>
    </location>
</feature>
<dbReference type="Proteomes" id="UP000256645">
    <property type="component" value="Unassembled WGS sequence"/>
</dbReference>
<dbReference type="GO" id="GO:0034626">
    <property type="term" value="P:fatty acid elongation, polyunsaturated fatty acid"/>
    <property type="evidence" value="ECO:0007669"/>
    <property type="project" value="TreeGrafter"/>
</dbReference>
<feature type="transmembrane region" description="Helical" evidence="12">
    <location>
        <begin position="175"/>
        <end position="194"/>
    </location>
</feature>
<evidence type="ECO:0000256" key="8">
    <source>
        <dbReference type="ARBA" id="ARBA00023098"/>
    </source>
</evidence>
<comment type="catalytic activity">
    <reaction evidence="11">
        <text>a very-long-chain acyl-CoA + malonyl-CoA + H(+) = a very-long-chain 3-oxoacyl-CoA + CO2 + CoA</text>
        <dbReference type="Rhea" id="RHEA:32727"/>
        <dbReference type="ChEBI" id="CHEBI:15378"/>
        <dbReference type="ChEBI" id="CHEBI:16526"/>
        <dbReference type="ChEBI" id="CHEBI:57287"/>
        <dbReference type="ChEBI" id="CHEBI:57384"/>
        <dbReference type="ChEBI" id="CHEBI:90725"/>
        <dbReference type="ChEBI" id="CHEBI:90736"/>
        <dbReference type="EC" id="2.3.1.199"/>
    </reaction>
</comment>
<keyword evidence="4 12" id="KW-0808">Transferase</keyword>
<evidence type="ECO:0000256" key="6">
    <source>
        <dbReference type="ARBA" id="ARBA00022832"/>
    </source>
</evidence>
<evidence type="ECO:0000256" key="1">
    <source>
        <dbReference type="ARBA" id="ARBA00004141"/>
    </source>
</evidence>
<dbReference type="AlphaFoldDB" id="A0A3D8S1T5"/>
<dbReference type="GO" id="GO:0030148">
    <property type="term" value="P:sphingolipid biosynthetic process"/>
    <property type="evidence" value="ECO:0007669"/>
    <property type="project" value="TreeGrafter"/>
</dbReference>
<dbReference type="GO" id="GO:0034625">
    <property type="term" value="P:fatty acid elongation, monounsaturated fatty acid"/>
    <property type="evidence" value="ECO:0007669"/>
    <property type="project" value="TreeGrafter"/>
</dbReference>
<dbReference type="PROSITE" id="PS01188">
    <property type="entry name" value="ELO"/>
    <property type="match status" value="1"/>
</dbReference>
<evidence type="ECO:0000256" key="2">
    <source>
        <dbReference type="ARBA" id="ARBA00007263"/>
    </source>
</evidence>
<dbReference type="GO" id="GO:0009922">
    <property type="term" value="F:fatty acid elongase activity"/>
    <property type="evidence" value="ECO:0007669"/>
    <property type="project" value="UniProtKB-EC"/>
</dbReference>
<dbReference type="PANTHER" id="PTHR11157:SF134">
    <property type="entry name" value="ELONGATION OF FATTY ACIDS PROTEIN 1-RELATED"/>
    <property type="match status" value="1"/>
</dbReference>
<reference evidence="13 14" key="1">
    <citation type="journal article" date="2018" name="IMA Fungus">
        <title>IMA Genome-F 9: Draft genome sequence of Annulohypoxylon stygium, Aspergillus mulundensis, Berkeleyomyces basicola (syn. Thielaviopsis basicola), Ceratocystis smalleyi, two Cercospora beticola strains, Coleophoma cylindrospora, Fusarium fracticaudum, Phialophora cf. hyalina, and Morchella septimelata.</title>
        <authorList>
            <person name="Wingfield B.D."/>
            <person name="Bills G.F."/>
            <person name="Dong Y."/>
            <person name="Huang W."/>
            <person name="Nel W.J."/>
            <person name="Swalarsk-Parry B.S."/>
            <person name="Vaghefi N."/>
            <person name="Wilken P.M."/>
            <person name="An Z."/>
            <person name="de Beer Z.W."/>
            <person name="De Vos L."/>
            <person name="Chen L."/>
            <person name="Duong T.A."/>
            <person name="Gao Y."/>
            <person name="Hammerbacher A."/>
            <person name="Kikkert J.R."/>
            <person name="Li Y."/>
            <person name="Li H."/>
            <person name="Li K."/>
            <person name="Li Q."/>
            <person name="Liu X."/>
            <person name="Ma X."/>
            <person name="Naidoo K."/>
            <person name="Pethybridge S.J."/>
            <person name="Sun J."/>
            <person name="Steenkamp E.T."/>
            <person name="van der Nest M.A."/>
            <person name="van Wyk S."/>
            <person name="Wingfield M.J."/>
            <person name="Xiong C."/>
            <person name="Yue Q."/>
            <person name="Zhang X."/>
        </authorList>
    </citation>
    <scope>NUCLEOTIDE SEQUENCE [LARGE SCALE GENOMIC DNA]</scope>
    <source>
        <strain evidence="13 14">BP6252</strain>
    </source>
</reference>
<keyword evidence="5 12" id="KW-0812">Transmembrane</keyword>